<sequence>STPITTGLRSIHRPSAGFTRPARPRRPVPGAARGSGPAARPENWGEKRRKSAAEEEEEDRANPGRPGGPRQRGAAEEGPHQRPPEARGGVMGA</sequence>
<feature type="region of interest" description="Disordered" evidence="1">
    <location>
        <begin position="1"/>
        <end position="93"/>
    </location>
</feature>
<accession>A0A9X9LQY7</accession>
<feature type="compositionally biased region" description="Low complexity" evidence="1">
    <location>
        <begin position="28"/>
        <end position="41"/>
    </location>
</feature>
<keyword evidence="3" id="KW-1185">Reference proteome</keyword>
<feature type="compositionally biased region" description="Basic and acidic residues" evidence="1">
    <location>
        <begin position="73"/>
        <end position="85"/>
    </location>
</feature>
<evidence type="ECO:0000313" key="3">
    <source>
        <dbReference type="Proteomes" id="UP000269945"/>
    </source>
</evidence>
<organism evidence="2 3">
    <name type="scientific">Gulo gulo</name>
    <name type="common">Wolverine</name>
    <name type="synonym">Gluton</name>
    <dbReference type="NCBI Taxonomy" id="48420"/>
    <lineage>
        <taxon>Eukaryota</taxon>
        <taxon>Metazoa</taxon>
        <taxon>Chordata</taxon>
        <taxon>Craniata</taxon>
        <taxon>Vertebrata</taxon>
        <taxon>Euteleostomi</taxon>
        <taxon>Mammalia</taxon>
        <taxon>Eutheria</taxon>
        <taxon>Laurasiatheria</taxon>
        <taxon>Carnivora</taxon>
        <taxon>Caniformia</taxon>
        <taxon>Musteloidea</taxon>
        <taxon>Mustelidae</taxon>
        <taxon>Guloninae</taxon>
        <taxon>Gulo</taxon>
    </lineage>
</organism>
<feature type="non-terminal residue" evidence="2">
    <location>
        <position position="1"/>
    </location>
</feature>
<dbReference type="AlphaFoldDB" id="A0A9X9LQY7"/>
<name>A0A9X9LQY7_GULGU</name>
<feature type="non-terminal residue" evidence="2">
    <location>
        <position position="93"/>
    </location>
</feature>
<evidence type="ECO:0000256" key="1">
    <source>
        <dbReference type="SAM" id="MobiDB-lite"/>
    </source>
</evidence>
<protein>
    <submittedName>
        <fullName evidence="2">Uncharacterized protein</fullName>
    </submittedName>
</protein>
<dbReference type="EMBL" id="CYRY02012309">
    <property type="protein sequence ID" value="VCW79589.1"/>
    <property type="molecule type" value="Genomic_DNA"/>
</dbReference>
<reference evidence="2 3" key="1">
    <citation type="submission" date="2018-10" db="EMBL/GenBank/DDBJ databases">
        <authorList>
            <person name="Ekblom R."/>
            <person name="Jareborg N."/>
        </authorList>
    </citation>
    <scope>NUCLEOTIDE SEQUENCE [LARGE SCALE GENOMIC DNA]</scope>
    <source>
        <tissue evidence="2">Muscle</tissue>
    </source>
</reference>
<gene>
    <name evidence="2" type="ORF">BN2614_LOCUS2</name>
</gene>
<proteinExistence type="predicted"/>
<evidence type="ECO:0000313" key="2">
    <source>
        <dbReference type="EMBL" id="VCW79589.1"/>
    </source>
</evidence>
<comment type="caution">
    <text evidence="2">The sequence shown here is derived from an EMBL/GenBank/DDBJ whole genome shotgun (WGS) entry which is preliminary data.</text>
</comment>
<dbReference type="Proteomes" id="UP000269945">
    <property type="component" value="Unassembled WGS sequence"/>
</dbReference>